<dbReference type="AlphaFoldDB" id="A0A069DBV4"/>
<dbReference type="GO" id="GO:0005829">
    <property type="term" value="C:cytosol"/>
    <property type="evidence" value="ECO:0007669"/>
    <property type="project" value="TreeGrafter"/>
</dbReference>
<proteinExistence type="inferred from homology"/>
<evidence type="ECO:0000313" key="5">
    <source>
        <dbReference type="Proteomes" id="UP000027601"/>
    </source>
</evidence>
<dbReference type="OrthoDB" id="14765at2"/>
<dbReference type="SUPFAM" id="SSF47729">
    <property type="entry name" value="IHF-like DNA-binding proteins"/>
    <property type="match status" value="1"/>
</dbReference>
<dbReference type="eggNOG" id="ENOG5030XEW">
    <property type="taxonomic scope" value="Bacteria"/>
</dbReference>
<comment type="caution">
    <text evidence="4">The sequence shown here is derived from an EMBL/GenBank/DDBJ whole genome shotgun (WGS) entry which is preliminary data.</text>
</comment>
<organism evidence="4 5">
    <name type="scientific">Bacteroides graminisolvens DSM 19988 = JCM 15093</name>
    <dbReference type="NCBI Taxonomy" id="1121097"/>
    <lineage>
        <taxon>Bacteria</taxon>
        <taxon>Pseudomonadati</taxon>
        <taxon>Bacteroidota</taxon>
        <taxon>Bacteroidia</taxon>
        <taxon>Bacteroidales</taxon>
        <taxon>Bacteroidaceae</taxon>
        <taxon>Bacteroides</taxon>
    </lineage>
</organism>
<evidence type="ECO:0008006" key="6">
    <source>
        <dbReference type="Google" id="ProtNLM"/>
    </source>
</evidence>
<dbReference type="PANTHER" id="PTHR33175:SF2">
    <property type="entry name" value="INTEGRATION HOST FACTOR SUBUNIT ALPHA"/>
    <property type="match status" value="1"/>
</dbReference>
<reference evidence="4 5" key="1">
    <citation type="journal article" date="2015" name="Microbes Environ.">
        <title>Distribution and evolution of nitrogen fixation genes in the phylum bacteroidetes.</title>
        <authorList>
            <person name="Inoue J."/>
            <person name="Oshima K."/>
            <person name="Suda W."/>
            <person name="Sakamoto M."/>
            <person name="Iino T."/>
            <person name="Noda S."/>
            <person name="Hongoh Y."/>
            <person name="Hattori M."/>
            <person name="Ohkuma M."/>
        </authorList>
    </citation>
    <scope>NUCLEOTIDE SEQUENCE [LARGE SCALE GENOMIC DNA]</scope>
    <source>
        <strain evidence="4 5">JCM 15093</strain>
    </source>
</reference>
<dbReference type="PANTHER" id="PTHR33175">
    <property type="entry name" value="DNA-BINDING PROTEIN HU"/>
    <property type="match status" value="1"/>
</dbReference>
<dbReference type="Pfam" id="PF00216">
    <property type="entry name" value="Bac_DNA_binding"/>
    <property type="match status" value="1"/>
</dbReference>
<dbReference type="STRING" id="1121097.GCA_000428125_01532"/>
<dbReference type="Gene3D" id="4.10.520.10">
    <property type="entry name" value="IHF-like DNA-binding proteins"/>
    <property type="match status" value="1"/>
</dbReference>
<accession>A0A069DBV4</accession>
<evidence type="ECO:0000256" key="3">
    <source>
        <dbReference type="RuleBase" id="RU003939"/>
    </source>
</evidence>
<dbReference type="RefSeq" id="WP_024997366.1">
    <property type="nucleotide sequence ID" value="NZ_ATZI01000004.1"/>
</dbReference>
<dbReference type="GO" id="GO:0003677">
    <property type="term" value="F:DNA binding"/>
    <property type="evidence" value="ECO:0007669"/>
    <property type="project" value="UniProtKB-KW"/>
</dbReference>
<dbReference type="GO" id="GO:0030527">
    <property type="term" value="F:structural constituent of chromatin"/>
    <property type="evidence" value="ECO:0007669"/>
    <property type="project" value="InterPro"/>
</dbReference>
<dbReference type="SMART" id="SM00411">
    <property type="entry name" value="BHL"/>
    <property type="match status" value="1"/>
</dbReference>
<gene>
    <name evidence="4" type="ORF">JCM15093_3062</name>
</gene>
<dbReference type="EMBL" id="BAJS01000029">
    <property type="protein sequence ID" value="GAK37784.1"/>
    <property type="molecule type" value="Genomic_DNA"/>
</dbReference>
<keyword evidence="2" id="KW-0238">DNA-binding</keyword>
<evidence type="ECO:0000313" key="4">
    <source>
        <dbReference type="EMBL" id="GAK37784.1"/>
    </source>
</evidence>
<name>A0A069DBV4_9BACE</name>
<keyword evidence="5" id="KW-1185">Reference proteome</keyword>
<evidence type="ECO:0000256" key="1">
    <source>
        <dbReference type="ARBA" id="ARBA00010529"/>
    </source>
</evidence>
<dbReference type="Proteomes" id="UP000027601">
    <property type="component" value="Unassembled WGS sequence"/>
</dbReference>
<dbReference type="InterPro" id="IPR000119">
    <property type="entry name" value="Hist_DNA-bd"/>
</dbReference>
<sequence length="97" mass="11407">MNKQEIIDRLFDKLRNSGCRYPKWELIQIIDPFLEVLKESLEEGNEIRLTNFGKFVVKAKKGRKYYNIQTGAIGYTPDKRVIVFVQHKSLDSMSKIK</sequence>
<protein>
    <recommendedName>
        <fullName evidence="6">Integration host factor alpha subunit</fullName>
    </recommendedName>
</protein>
<comment type="similarity">
    <text evidence="1 3">Belongs to the bacterial histone-like protein family.</text>
</comment>
<dbReference type="InterPro" id="IPR010992">
    <property type="entry name" value="IHF-like_DNA-bd_dom_sf"/>
</dbReference>
<evidence type="ECO:0000256" key="2">
    <source>
        <dbReference type="ARBA" id="ARBA00023125"/>
    </source>
</evidence>